<feature type="signal peptide" evidence="3">
    <location>
        <begin position="1"/>
        <end position="23"/>
    </location>
</feature>
<evidence type="ECO:0000256" key="1">
    <source>
        <dbReference type="ARBA" id="ARBA00004474"/>
    </source>
</evidence>
<name>A0A9W6ZUU8_9STRA</name>
<feature type="chain" id="PRO_5040854696" description="Plastid lipid-associated protein/fibrillin conserved domain-containing protein" evidence="3">
    <location>
        <begin position="24"/>
        <end position="299"/>
    </location>
</feature>
<proteinExistence type="predicted"/>
<organism evidence="5 6">
    <name type="scientific">Triparma laevis f. longispina</name>
    <dbReference type="NCBI Taxonomy" id="1714387"/>
    <lineage>
        <taxon>Eukaryota</taxon>
        <taxon>Sar</taxon>
        <taxon>Stramenopiles</taxon>
        <taxon>Ochrophyta</taxon>
        <taxon>Bolidophyceae</taxon>
        <taxon>Parmales</taxon>
        <taxon>Triparmaceae</taxon>
        <taxon>Triparma</taxon>
    </lineage>
</organism>
<dbReference type="OrthoDB" id="201321at2759"/>
<evidence type="ECO:0000313" key="5">
    <source>
        <dbReference type="EMBL" id="GMH60852.1"/>
    </source>
</evidence>
<evidence type="ECO:0000313" key="6">
    <source>
        <dbReference type="Proteomes" id="UP001165122"/>
    </source>
</evidence>
<dbReference type="InterPro" id="IPR006843">
    <property type="entry name" value="PAP/fibrillin_dom"/>
</dbReference>
<keyword evidence="2" id="KW-0934">Plastid</keyword>
<sequence length="299" mass="32405">MNLVYYCSLALVLIFLLLSQVNSFTSSTRSVFAAPTRPLPTSSYTSLRSRSGPLLKFVASVSQPPSTTEASSILDQIIDLEKSYNPSTFTASKIAGNWLLQFVINPSKDTLGDVSAAGLTFPTTGQITTQEIDVDNLRISNKITSSGIFSKVEVGGSISLPPSNPTRAIVTFDNSLLNEFINISLLFKLISFLKKLNILKNDDQWVDTTYLDSTARVARGNKGSIFLLTKINNDKVTKVEDVKVGSPEYYSGFLTQPIDEDLTERDPLGGLEQAVKLGIGSSVILGLLFGGFMISNGLI</sequence>
<dbReference type="EMBL" id="BRXW01000504">
    <property type="protein sequence ID" value="GMH60852.1"/>
    <property type="molecule type" value="Genomic_DNA"/>
</dbReference>
<dbReference type="PANTHER" id="PTHR31906">
    <property type="entry name" value="PLASTID-LIPID-ASSOCIATED PROTEIN 4, CHLOROPLASTIC-RELATED"/>
    <property type="match status" value="1"/>
</dbReference>
<accession>A0A9W6ZUU8</accession>
<keyword evidence="6" id="KW-1185">Reference proteome</keyword>
<dbReference type="AlphaFoldDB" id="A0A9W6ZUU8"/>
<dbReference type="InterPro" id="IPR039633">
    <property type="entry name" value="PAP"/>
</dbReference>
<comment type="caution">
    <text evidence="5">The sequence shown here is derived from an EMBL/GenBank/DDBJ whole genome shotgun (WGS) entry which is preliminary data.</text>
</comment>
<feature type="domain" description="Plastid lipid-associated protein/fibrillin conserved" evidence="4">
    <location>
        <begin position="71"/>
        <end position="228"/>
    </location>
</feature>
<evidence type="ECO:0000259" key="4">
    <source>
        <dbReference type="Pfam" id="PF04755"/>
    </source>
</evidence>
<dbReference type="GO" id="GO:0009536">
    <property type="term" value="C:plastid"/>
    <property type="evidence" value="ECO:0007669"/>
    <property type="project" value="UniProtKB-SubCell"/>
</dbReference>
<comment type="subcellular location">
    <subcellularLocation>
        <location evidence="1">Plastid</location>
    </subcellularLocation>
</comment>
<protein>
    <recommendedName>
        <fullName evidence="4">Plastid lipid-associated protein/fibrillin conserved domain-containing protein</fullName>
    </recommendedName>
</protein>
<dbReference type="Proteomes" id="UP001165122">
    <property type="component" value="Unassembled WGS sequence"/>
</dbReference>
<keyword evidence="3" id="KW-0732">Signal</keyword>
<evidence type="ECO:0000256" key="3">
    <source>
        <dbReference type="SAM" id="SignalP"/>
    </source>
</evidence>
<dbReference type="Pfam" id="PF04755">
    <property type="entry name" value="PAP_fibrillin"/>
    <property type="match status" value="1"/>
</dbReference>
<reference evidence="6" key="1">
    <citation type="journal article" date="2023" name="Commun. Biol.">
        <title>Genome analysis of Parmales, the sister group of diatoms, reveals the evolutionary specialization of diatoms from phago-mixotrophs to photoautotrophs.</title>
        <authorList>
            <person name="Ban H."/>
            <person name="Sato S."/>
            <person name="Yoshikawa S."/>
            <person name="Yamada K."/>
            <person name="Nakamura Y."/>
            <person name="Ichinomiya M."/>
            <person name="Sato N."/>
            <person name="Blanc-Mathieu R."/>
            <person name="Endo H."/>
            <person name="Kuwata A."/>
            <person name="Ogata H."/>
        </authorList>
    </citation>
    <scope>NUCLEOTIDE SEQUENCE [LARGE SCALE GENOMIC DNA]</scope>
    <source>
        <strain evidence="6">NIES 3700</strain>
    </source>
</reference>
<gene>
    <name evidence="5" type="ORF">TrLO_g13632</name>
</gene>
<evidence type="ECO:0000256" key="2">
    <source>
        <dbReference type="ARBA" id="ARBA00022640"/>
    </source>
</evidence>